<evidence type="ECO:0000313" key="2">
    <source>
        <dbReference type="Proteomes" id="UP000008177"/>
    </source>
</evidence>
<sequence length="47" mass="5267">MSLRYTQSVFLSPHIPLVLFLAFSILTSRLTIQVPLLILPSHPPLVP</sequence>
<proteinExistence type="predicted"/>
<gene>
    <name evidence="1" type="ORF">BofuT4_uP090530.1</name>
</gene>
<organism evidence="1 2">
    <name type="scientific">Botryotinia fuckeliana (strain T4)</name>
    <name type="common">Noble rot fungus</name>
    <name type="synonym">Botrytis cinerea</name>
    <dbReference type="NCBI Taxonomy" id="999810"/>
    <lineage>
        <taxon>Eukaryota</taxon>
        <taxon>Fungi</taxon>
        <taxon>Dikarya</taxon>
        <taxon>Ascomycota</taxon>
        <taxon>Pezizomycotina</taxon>
        <taxon>Leotiomycetes</taxon>
        <taxon>Helotiales</taxon>
        <taxon>Sclerotiniaceae</taxon>
        <taxon>Botrytis</taxon>
    </lineage>
</organism>
<accession>G2YEX3</accession>
<reference evidence="2" key="1">
    <citation type="journal article" date="2011" name="PLoS Genet.">
        <title>Genomic analysis of the necrotrophic fungal pathogens Sclerotinia sclerotiorum and Botrytis cinerea.</title>
        <authorList>
            <person name="Amselem J."/>
            <person name="Cuomo C.A."/>
            <person name="van Kan J.A."/>
            <person name="Viaud M."/>
            <person name="Benito E.P."/>
            <person name="Couloux A."/>
            <person name="Coutinho P.M."/>
            <person name="de Vries R.P."/>
            <person name="Dyer P.S."/>
            <person name="Fillinger S."/>
            <person name="Fournier E."/>
            <person name="Gout L."/>
            <person name="Hahn M."/>
            <person name="Kohn L."/>
            <person name="Lapalu N."/>
            <person name="Plummer K.M."/>
            <person name="Pradier J.M."/>
            <person name="Quevillon E."/>
            <person name="Sharon A."/>
            <person name="Simon A."/>
            <person name="ten Have A."/>
            <person name="Tudzynski B."/>
            <person name="Tudzynski P."/>
            <person name="Wincker P."/>
            <person name="Andrew M."/>
            <person name="Anthouard V."/>
            <person name="Beever R.E."/>
            <person name="Beffa R."/>
            <person name="Benoit I."/>
            <person name="Bouzid O."/>
            <person name="Brault B."/>
            <person name="Chen Z."/>
            <person name="Choquer M."/>
            <person name="Collemare J."/>
            <person name="Cotton P."/>
            <person name="Danchin E.G."/>
            <person name="Da Silva C."/>
            <person name="Gautier A."/>
            <person name="Giraud C."/>
            <person name="Giraud T."/>
            <person name="Gonzalez C."/>
            <person name="Grossetete S."/>
            <person name="Guldener U."/>
            <person name="Henrissat B."/>
            <person name="Howlett B.J."/>
            <person name="Kodira C."/>
            <person name="Kretschmer M."/>
            <person name="Lappartient A."/>
            <person name="Leroch M."/>
            <person name="Levis C."/>
            <person name="Mauceli E."/>
            <person name="Neuveglise C."/>
            <person name="Oeser B."/>
            <person name="Pearson M."/>
            <person name="Poulain J."/>
            <person name="Poussereau N."/>
            <person name="Quesneville H."/>
            <person name="Rascle C."/>
            <person name="Schumacher J."/>
            <person name="Segurens B."/>
            <person name="Sexton A."/>
            <person name="Silva E."/>
            <person name="Sirven C."/>
            <person name="Soanes D.M."/>
            <person name="Talbot N.J."/>
            <person name="Templeton M."/>
            <person name="Yandava C."/>
            <person name="Yarden O."/>
            <person name="Zeng Q."/>
            <person name="Rollins J.A."/>
            <person name="Lebrun M.H."/>
            <person name="Dickman M."/>
        </authorList>
    </citation>
    <scope>NUCLEOTIDE SEQUENCE [LARGE SCALE GENOMIC DNA]</scope>
    <source>
        <strain evidence="2">T4</strain>
    </source>
</reference>
<evidence type="ECO:0000313" key="1">
    <source>
        <dbReference type="EMBL" id="CCD50366.1"/>
    </source>
</evidence>
<protein>
    <submittedName>
        <fullName evidence="1">Uncharacterized protein</fullName>
    </submittedName>
</protein>
<dbReference type="AlphaFoldDB" id="G2YEX3"/>
<dbReference type="EMBL" id="FQ790325">
    <property type="protein sequence ID" value="CCD50366.1"/>
    <property type="molecule type" value="Genomic_DNA"/>
</dbReference>
<name>G2YEX3_BOTF4</name>
<dbReference type="Proteomes" id="UP000008177">
    <property type="component" value="Unplaced contigs"/>
</dbReference>
<dbReference type="HOGENOM" id="CLU_3175307_0_0_1"/>
<dbReference type="InParanoid" id="G2YEX3"/>